<dbReference type="Proteomes" id="UP000184267">
    <property type="component" value="Unassembled WGS sequence"/>
</dbReference>
<protein>
    <submittedName>
        <fullName evidence="1">Uncharacterized protein</fullName>
    </submittedName>
</protein>
<accession>A0A1M2VIM2</accession>
<name>A0A1M2VIM2_TRAPU</name>
<keyword evidence="2" id="KW-1185">Reference proteome</keyword>
<gene>
    <name evidence="1" type="ORF">TRAPUB_1697</name>
</gene>
<dbReference type="AlphaFoldDB" id="A0A1M2VIM2"/>
<evidence type="ECO:0000313" key="2">
    <source>
        <dbReference type="Proteomes" id="UP000184267"/>
    </source>
</evidence>
<organism evidence="1 2">
    <name type="scientific">Trametes pubescens</name>
    <name type="common">White-rot fungus</name>
    <dbReference type="NCBI Taxonomy" id="154538"/>
    <lineage>
        <taxon>Eukaryota</taxon>
        <taxon>Fungi</taxon>
        <taxon>Dikarya</taxon>
        <taxon>Basidiomycota</taxon>
        <taxon>Agaricomycotina</taxon>
        <taxon>Agaricomycetes</taxon>
        <taxon>Polyporales</taxon>
        <taxon>Polyporaceae</taxon>
        <taxon>Trametes</taxon>
    </lineage>
</organism>
<dbReference type="OrthoDB" id="10003767at2759"/>
<reference evidence="1 2" key="1">
    <citation type="submission" date="2016-10" db="EMBL/GenBank/DDBJ databases">
        <title>Genome sequence of the basidiomycete white-rot fungus Trametes pubescens.</title>
        <authorList>
            <person name="Makela M.R."/>
            <person name="Granchi Z."/>
            <person name="Peng M."/>
            <person name="De Vries R.P."/>
            <person name="Grigoriev I."/>
            <person name="Riley R."/>
            <person name="Hilden K."/>
        </authorList>
    </citation>
    <scope>NUCLEOTIDE SEQUENCE [LARGE SCALE GENOMIC DNA]</scope>
    <source>
        <strain evidence="1 2">FBCC735</strain>
    </source>
</reference>
<dbReference type="EMBL" id="MNAD01001173">
    <property type="protein sequence ID" value="OJT07454.1"/>
    <property type="molecule type" value="Genomic_DNA"/>
</dbReference>
<proteinExistence type="predicted"/>
<comment type="caution">
    <text evidence="1">The sequence shown here is derived from an EMBL/GenBank/DDBJ whole genome shotgun (WGS) entry which is preliminary data.</text>
</comment>
<evidence type="ECO:0000313" key="1">
    <source>
        <dbReference type="EMBL" id="OJT07454.1"/>
    </source>
</evidence>
<dbReference type="STRING" id="154538.A0A1M2VIM2"/>
<sequence length="166" mass="18652">MFDVITCACLTRAVIKTYDLTLADGRIVTLRIPSFGNMGSLVECASLDVLFPKLSVHEQDQIVATIARWMLELFHHRFDRIGSLTDETGSVGPISSKLFHEEGRSRLSLDRGPFTTARAYYLACAQRELDACRMLFAQDAPPSYQRDLEDSRMTVERIAGMLCDLT</sequence>